<protein>
    <submittedName>
        <fullName evidence="1">Uncharacterized protein</fullName>
    </submittedName>
</protein>
<reference evidence="1" key="2">
    <citation type="submission" date="2025-08" db="UniProtKB">
        <authorList>
            <consortium name="Ensembl"/>
        </authorList>
    </citation>
    <scope>IDENTIFICATION</scope>
</reference>
<dbReference type="AlphaFoldDB" id="A0A8C6LW66"/>
<sequence>MCGDLLPHNPACKPDSGKRTEYQRKHFADSSPPQAGLRANNRRWKRVLLRHPSVQTTCSGSYWCTVVCTLVRLCMEVHRQPVIMTSAKATLDKGQQNPIGLVKCLTCLSLCMRTCAPAYANTMTLICMLCTCGDVCLIHSFIRVLVEYHTSELLSSSF</sequence>
<organism evidence="1 2">
    <name type="scientific">Nothobranchius furzeri</name>
    <name type="common">Turquoise killifish</name>
    <dbReference type="NCBI Taxonomy" id="105023"/>
    <lineage>
        <taxon>Eukaryota</taxon>
        <taxon>Metazoa</taxon>
        <taxon>Chordata</taxon>
        <taxon>Craniata</taxon>
        <taxon>Vertebrata</taxon>
        <taxon>Euteleostomi</taxon>
        <taxon>Actinopterygii</taxon>
        <taxon>Neopterygii</taxon>
        <taxon>Teleostei</taxon>
        <taxon>Neoteleostei</taxon>
        <taxon>Acanthomorphata</taxon>
        <taxon>Ovalentaria</taxon>
        <taxon>Atherinomorphae</taxon>
        <taxon>Cyprinodontiformes</taxon>
        <taxon>Nothobranchiidae</taxon>
        <taxon>Nothobranchius</taxon>
    </lineage>
</organism>
<dbReference type="Ensembl" id="ENSNFUT00015025526.1">
    <property type="protein sequence ID" value="ENSNFUP00015024421.1"/>
    <property type="gene ID" value="ENSNFUG00015011810.1"/>
</dbReference>
<name>A0A8C6LW66_NOTFU</name>
<dbReference type="GeneTree" id="ENSGT00940000180279"/>
<evidence type="ECO:0000313" key="1">
    <source>
        <dbReference type="Ensembl" id="ENSNFUP00015024421.1"/>
    </source>
</evidence>
<proteinExistence type="predicted"/>
<evidence type="ECO:0000313" key="2">
    <source>
        <dbReference type="Proteomes" id="UP000694548"/>
    </source>
</evidence>
<reference evidence="1" key="1">
    <citation type="submission" date="2014-08" db="EMBL/GenBank/DDBJ databases">
        <authorList>
            <person name="Senf B."/>
            <person name="Petzold A."/>
            <person name="Downie B.R."/>
            <person name="Koch P."/>
            <person name="Platzer M."/>
        </authorList>
    </citation>
    <scope>NUCLEOTIDE SEQUENCE [LARGE SCALE GENOMIC DNA]</scope>
    <source>
        <strain evidence="1">GRZ</strain>
    </source>
</reference>
<dbReference type="Proteomes" id="UP000694548">
    <property type="component" value="Chromosome sgr17"/>
</dbReference>
<keyword evidence="2" id="KW-1185">Reference proteome</keyword>
<reference evidence="1" key="3">
    <citation type="submission" date="2025-09" db="UniProtKB">
        <authorList>
            <consortium name="Ensembl"/>
        </authorList>
    </citation>
    <scope>IDENTIFICATION</scope>
</reference>
<accession>A0A8C6LW66</accession>